<evidence type="ECO:0000256" key="1">
    <source>
        <dbReference type="SAM" id="MobiDB-lite"/>
    </source>
</evidence>
<name>A0A7J0GWY1_9ERIC</name>
<dbReference type="AlphaFoldDB" id="A0A7J0GWY1"/>
<dbReference type="EMBL" id="BJWL01000024">
    <property type="protein sequence ID" value="GFZ15258.1"/>
    <property type="molecule type" value="Genomic_DNA"/>
</dbReference>
<organism evidence="2 3">
    <name type="scientific">Actinidia rufa</name>
    <dbReference type="NCBI Taxonomy" id="165716"/>
    <lineage>
        <taxon>Eukaryota</taxon>
        <taxon>Viridiplantae</taxon>
        <taxon>Streptophyta</taxon>
        <taxon>Embryophyta</taxon>
        <taxon>Tracheophyta</taxon>
        <taxon>Spermatophyta</taxon>
        <taxon>Magnoliopsida</taxon>
        <taxon>eudicotyledons</taxon>
        <taxon>Gunneridae</taxon>
        <taxon>Pentapetalae</taxon>
        <taxon>asterids</taxon>
        <taxon>Ericales</taxon>
        <taxon>Actinidiaceae</taxon>
        <taxon>Actinidia</taxon>
    </lineage>
</organism>
<comment type="caution">
    <text evidence="2">The sequence shown here is derived from an EMBL/GenBank/DDBJ whole genome shotgun (WGS) entry which is preliminary data.</text>
</comment>
<gene>
    <name evidence="2" type="ORF">Acr_24g0014480</name>
</gene>
<evidence type="ECO:0000313" key="2">
    <source>
        <dbReference type="EMBL" id="GFZ15258.1"/>
    </source>
</evidence>
<protein>
    <submittedName>
        <fullName evidence="2">Uncharacterized protein</fullName>
    </submittedName>
</protein>
<sequence>MIETSLVRDVYSGSGAGLVIPLHTRWIVVICNGVYTVTQSPITGEIRTAIPAGEVQKMATNTNTNTPLFPEIGPDGLPGEAPLIAYTEKNGKPIGPAQVSPASDVLSVPSTIVPAGTENIVNQGDSGNAPGANGRNQLPSAEGEKGGK</sequence>
<evidence type="ECO:0000313" key="3">
    <source>
        <dbReference type="Proteomes" id="UP000585474"/>
    </source>
</evidence>
<reference evidence="2 3" key="1">
    <citation type="submission" date="2019-07" db="EMBL/GenBank/DDBJ databases">
        <title>De Novo Assembly of kiwifruit Actinidia rufa.</title>
        <authorList>
            <person name="Sugita-Konishi S."/>
            <person name="Sato K."/>
            <person name="Mori E."/>
            <person name="Abe Y."/>
            <person name="Kisaki G."/>
            <person name="Hamano K."/>
            <person name="Suezawa K."/>
            <person name="Otani M."/>
            <person name="Fukuda T."/>
            <person name="Manabe T."/>
            <person name="Gomi K."/>
            <person name="Tabuchi M."/>
            <person name="Akimitsu K."/>
            <person name="Kataoka I."/>
        </authorList>
    </citation>
    <scope>NUCLEOTIDE SEQUENCE [LARGE SCALE GENOMIC DNA]</scope>
    <source>
        <strain evidence="3">cv. Fuchu</strain>
    </source>
</reference>
<keyword evidence="3" id="KW-1185">Reference proteome</keyword>
<proteinExistence type="predicted"/>
<accession>A0A7J0GWY1</accession>
<dbReference type="Proteomes" id="UP000585474">
    <property type="component" value="Unassembled WGS sequence"/>
</dbReference>
<feature type="region of interest" description="Disordered" evidence="1">
    <location>
        <begin position="116"/>
        <end position="148"/>
    </location>
</feature>